<dbReference type="Proteomes" id="UP000824099">
    <property type="component" value="Unassembled WGS sequence"/>
</dbReference>
<reference evidence="2" key="2">
    <citation type="journal article" date="2021" name="PeerJ">
        <title>Extensive microbial diversity within the chicken gut microbiome revealed by metagenomics and culture.</title>
        <authorList>
            <person name="Gilroy R."/>
            <person name="Ravi A."/>
            <person name="Getino M."/>
            <person name="Pursley I."/>
            <person name="Horton D.L."/>
            <person name="Alikhan N.F."/>
            <person name="Baker D."/>
            <person name="Gharbi K."/>
            <person name="Hall N."/>
            <person name="Watson M."/>
            <person name="Adriaenssens E.M."/>
            <person name="Foster-Nyarko E."/>
            <person name="Jarju S."/>
            <person name="Secka A."/>
            <person name="Antonio M."/>
            <person name="Oren A."/>
            <person name="Chaudhuri R.R."/>
            <person name="La Ragione R."/>
            <person name="Hildebrand F."/>
            <person name="Pallen M.J."/>
        </authorList>
    </citation>
    <scope>NUCLEOTIDE SEQUENCE</scope>
    <source>
        <strain evidence="2">CHK160-1198</strain>
    </source>
</reference>
<gene>
    <name evidence="2" type="ORF">IAB06_05070</name>
</gene>
<feature type="transmembrane region" description="Helical" evidence="1">
    <location>
        <begin position="148"/>
        <end position="165"/>
    </location>
</feature>
<feature type="transmembrane region" description="Helical" evidence="1">
    <location>
        <begin position="204"/>
        <end position="222"/>
    </location>
</feature>
<keyword evidence="1" id="KW-1133">Transmembrane helix</keyword>
<keyword evidence="1" id="KW-0472">Membrane</keyword>
<keyword evidence="1" id="KW-0812">Transmembrane</keyword>
<feature type="transmembrane region" description="Helical" evidence="1">
    <location>
        <begin position="177"/>
        <end position="198"/>
    </location>
</feature>
<name>A0A9D1SL29_9FIRM</name>
<proteinExistence type="predicted"/>
<feature type="transmembrane region" description="Helical" evidence="1">
    <location>
        <begin position="124"/>
        <end position="142"/>
    </location>
</feature>
<accession>A0A9D1SL29</accession>
<dbReference type="EMBL" id="DVNI01000080">
    <property type="protein sequence ID" value="HIU64384.1"/>
    <property type="molecule type" value="Genomic_DNA"/>
</dbReference>
<sequence>MHNNKGPTLTIAVLILISTGLLWSSIVQNTTFNILGLQFLILFTLCSLWAAELNNRWLFKTFLRRFNQMLALFSGLPLLLSSYWPSQLMNEEVIVGFFGVGGLAWAYAYIYLRVDTSITKSYKVFVHLPLIAMLALSCSLIQMVGNGVAAMIWISYYIIFSYTILKESLATNQTLRFNVGVFGITVALLALVIEFGVIEIVTSKVIWGGFGLIMGLNLWLISRKKKLRRKKK</sequence>
<feature type="transmembrane region" description="Helical" evidence="1">
    <location>
        <begin position="32"/>
        <end position="50"/>
    </location>
</feature>
<reference evidence="2" key="1">
    <citation type="submission" date="2020-10" db="EMBL/GenBank/DDBJ databases">
        <authorList>
            <person name="Gilroy R."/>
        </authorList>
    </citation>
    <scope>NUCLEOTIDE SEQUENCE</scope>
    <source>
        <strain evidence="2">CHK160-1198</strain>
    </source>
</reference>
<feature type="transmembrane region" description="Helical" evidence="1">
    <location>
        <begin position="7"/>
        <end position="26"/>
    </location>
</feature>
<comment type="caution">
    <text evidence="2">The sequence shown here is derived from an EMBL/GenBank/DDBJ whole genome shotgun (WGS) entry which is preliminary data.</text>
</comment>
<evidence type="ECO:0000313" key="3">
    <source>
        <dbReference type="Proteomes" id="UP000824099"/>
    </source>
</evidence>
<protein>
    <submittedName>
        <fullName evidence="2">Uncharacterized protein</fullName>
    </submittedName>
</protein>
<dbReference type="AlphaFoldDB" id="A0A9D1SL29"/>
<evidence type="ECO:0000313" key="2">
    <source>
        <dbReference type="EMBL" id="HIU64384.1"/>
    </source>
</evidence>
<organism evidence="2 3">
    <name type="scientific">Candidatus Avacidaminococcus intestinavium</name>
    <dbReference type="NCBI Taxonomy" id="2840684"/>
    <lineage>
        <taxon>Bacteria</taxon>
        <taxon>Bacillati</taxon>
        <taxon>Bacillota</taxon>
        <taxon>Negativicutes</taxon>
        <taxon>Acidaminococcales</taxon>
        <taxon>Acidaminococcaceae</taxon>
        <taxon>Acidaminococcaceae incertae sedis</taxon>
        <taxon>Candidatus Avacidaminococcus</taxon>
    </lineage>
</organism>
<feature type="transmembrane region" description="Helical" evidence="1">
    <location>
        <begin position="62"/>
        <end position="81"/>
    </location>
</feature>
<feature type="transmembrane region" description="Helical" evidence="1">
    <location>
        <begin position="93"/>
        <end position="112"/>
    </location>
</feature>
<evidence type="ECO:0000256" key="1">
    <source>
        <dbReference type="SAM" id="Phobius"/>
    </source>
</evidence>